<evidence type="ECO:0000313" key="2">
    <source>
        <dbReference type="EMBL" id="MBX69013.1"/>
    </source>
</evidence>
<keyword evidence="1" id="KW-0472">Membrane</keyword>
<evidence type="ECO:0000256" key="1">
    <source>
        <dbReference type="SAM" id="Phobius"/>
    </source>
</evidence>
<sequence>MRRFGALFGSVFLFSFMGIEIYAWLKLDAYPLCSLCKQP</sequence>
<dbReference type="EMBL" id="GGEC01088529">
    <property type="protein sequence ID" value="MBX69013.1"/>
    <property type="molecule type" value="Transcribed_RNA"/>
</dbReference>
<keyword evidence="1" id="KW-0812">Transmembrane</keyword>
<feature type="transmembrane region" description="Helical" evidence="1">
    <location>
        <begin position="7"/>
        <end position="25"/>
    </location>
</feature>
<reference evidence="2" key="1">
    <citation type="submission" date="2018-02" db="EMBL/GenBank/DDBJ databases">
        <title>Rhizophora mucronata_Transcriptome.</title>
        <authorList>
            <person name="Meera S.P."/>
            <person name="Sreeshan A."/>
            <person name="Augustine A."/>
        </authorList>
    </citation>
    <scope>NUCLEOTIDE SEQUENCE</scope>
    <source>
        <tissue evidence="2">Leaf</tissue>
    </source>
</reference>
<organism evidence="2">
    <name type="scientific">Rhizophora mucronata</name>
    <name type="common">Asiatic mangrove</name>
    <dbReference type="NCBI Taxonomy" id="61149"/>
    <lineage>
        <taxon>Eukaryota</taxon>
        <taxon>Viridiplantae</taxon>
        <taxon>Streptophyta</taxon>
        <taxon>Embryophyta</taxon>
        <taxon>Tracheophyta</taxon>
        <taxon>Spermatophyta</taxon>
        <taxon>Magnoliopsida</taxon>
        <taxon>eudicotyledons</taxon>
        <taxon>Gunneridae</taxon>
        <taxon>Pentapetalae</taxon>
        <taxon>rosids</taxon>
        <taxon>fabids</taxon>
        <taxon>Malpighiales</taxon>
        <taxon>Rhizophoraceae</taxon>
        <taxon>Rhizophora</taxon>
    </lineage>
</organism>
<proteinExistence type="predicted"/>
<keyword evidence="1" id="KW-1133">Transmembrane helix</keyword>
<protein>
    <submittedName>
        <fullName evidence="2">Uncharacterized protein</fullName>
    </submittedName>
</protein>
<name>A0A2P2QPU9_RHIMU</name>
<accession>A0A2P2QPU9</accession>
<dbReference type="AlphaFoldDB" id="A0A2P2QPU9"/>